<accession>A0A9Q0CUN1</accession>
<dbReference type="AlphaFoldDB" id="A0A9Q0CUN1"/>
<dbReference type="Proteomes" id="UP001151287">
    <property type="component" value="Unassembled WGS sequence"/>
</dbReference>
<reference evidence="8" key="1">
    <citation type="journal article" date="2022" name="Cell">
        <title>Repeat-based holocentromeres influence genome architecture and karyotype evolution.</title>
        <authorList>
            <person name="Hofstatter P.G."/>
            <person name="Thangavel G."/>
            <person name="Lux T."/>
            <person name="Neumann P."/>
            <person name="Vondrak T."/>
            <person name="Novak P."/>
            <person name="Zhang M."/>
            <person name="Costa L."/>
            <person name="Castellani M."/>
            <person name="Scott A."/>
            <person name="Toegelov H."/>
            <person name="Fuchs J."/>
            <person name="Mata-Sucre Y."/>
            <person name="Dias Y."/>
            <person name="Vanzela A.L.L."/>
            <person name="Huettel B."/>
            <person name="Almeida C.C.S."/>
            <person name="Simkova H."/>
            <person name="Souza G."/>
            <person name="Pedrosa-Harand A."/>
            <person name="Macas J."/>
            <person name="Mayer K.F.X."/>
            <person name="Houben A."/>
            <person name="Marques A."/>
        </authorList>
    </citation>
    <scope>NUCLEOTIDE SEQUENCE</scope>
    <source>
        <strain evidence="8">RhyBre1mFocal</strain>
    </source>
</reference>
<dbReference type="InterPro" id="IPR008271">
    <property type="entry name" value="Ser/Thr_kinase_AS"/>
</dbReference>
<evidence type="ECO:0000313" key="9">
    <source>
        <dbReference type="Proteomes" id="UP001151287"/>
    </source>
</evidence>
<comment type="caution">
    <text evidence="8">The sequence shown here is derived from an EMBL/GenBank/DDBJ whole genome shotgun (WGS) entry which is preliminary data.</text>
</comment>
<keyword evidence="9" id="KW-1185">Reference proteome</keyword>
<dbReference type="PANTHER" id="PTHR48011:SF4">
    <property type="entry name" value="MITOGEN-ACTIVATED PROTEIN KINASE KINASE KINASE 19"/>
    <property type="match status" value="1"/>
</dbReference>
<keyword evidence="4 5" id="KW-0067">ATP-binding</keyword>
<feature type="binding site" evidence="5">
    <location>
        <position position="88"/>
    </location>
    <ligand>
        <name>ATP</name>
        <dbReference type="ChEBI" id="CHEBI:30616"/>
    </ligand>
</feature>
<dbReference type="InterPro" id="IPR052751">
    <property type="entry name" value="Plant_MAPKKK"/>
</dbReference>
<keyword evidence="2 5" id="KW-0547">Nucleotide-binding</keyword>
<sequence length="449" mass="49815">MWKLSTRILRPIWNLSLSAPQFHLLFLPFLPWIHIHTTTYIPKASSLSQHTTMATVPGLTRLCTLGTGATATVSLASDHNSGHLYAIKSAKLSCASPLQHEHCILSSISSPHIISCHGSYTSNSHFHLLLEFAAGGSLFDRIKNNTEGRLDEFDVRSYARDILLGLSYLHSNSFFHGDIKSQNILIGSDGRAKIADFGAAMQTGETGDEKPGPLLGTPSFMAPEVARGEKRSPAADIWALGCTIIEMATGKAPWIGAIKDQDVMAAIYEIGYCSDSAPAIPDWFSEEGRDFLMNCLKRDPNERWSAEQLLHHPFVCFRDVEFKRDSNWDRMISPQSALDFGDAFFGSETEDDEVDLGLDPFARIQELAGSISGSESFISNPEFYGEECWIEVRSANGGGNRDSEISDEVYWFEYEDSELILHNLSNVLERINEETRARCGNVSSSEFND</sequence>
<organism evidence="8 9">
    <name type="scientific">Rhynchospora breviuscula</name>
    <dbReference type="NCBI Taxonomy" id="2022672"/>
    <lineage>
        <taxon>Eukaryota</taxon>
        <taxon>Viridiplantae</taxon>
        <taxon>Streptophyta</taxon>
        <taxon>Embryophyta</taxon>
        <taxon>Tracheophyta</taxon>
        <taxon>Spermatophyta</taxon>
        <taxon>Magnoliopsida</taxon>
        <taxon>Liliopsida</taxon>
        <taxon>Poales</taxon>
        <taxon>Cyperaceae</taxon>
        <taxon>Cyperoideae</taxon>
        <taxon>Rhynchosporeae</taxon>
        <taxon>Rhynchospora</taxon>
    </lineage>
</organism>
<dbReference type="Gene3D" id="1.10.510.10">
    <property type="entry name" value="Transferase(Phosphotransferase) domain 1"/>
    <property type="match status" value="1"/>
</dbReference>
<dbReference type="GO" id="GO:0007165">
    <property type="term" value="P:signal transduction"/>
    <property type="evidence" value="ECO:0007669"/>
    <property type="project" value="TreeGrafter"/>
</dbReference>
<dbReference type="EMBL" id="JAMQYH010000001">
    <property type="protein sequence ID" value="KAJ1700308.1"/>
    <property type="molecule type" value="Genomic_DNA"/>
</dbReference>
<dbReference type="GO" id="GO:0005524">
    <property type="term" value="F:ATP binding"/>
    <property type="evidence" value="ECO:0007669"/>
    <property type="project" value="UniProtKB-UniRule"/>
</dbReference>
<evidence type="ECO:0000256" key="3">
    <source>
        <dbReference type="ARBA" id="ARBA00022777"/>
    </source>
</evidence>
<dbReference type="GO" id="GO:0004674">
    <property type="term" value="F:protein serine/threonine kinase activity"/>
    <property type="evidence" value="ECO:0007669"/>
    <property type="project" value="UniProtKB-KW"/>
</dbReference>
<protein>
    <recommendedName>
        <fullName evidence="7">Protein kinase domain-containing protein</fullName>
    </recommendedName>
</protein>
<gene>
    <name evidence="8" type="ORF">LUZ63_000087</name>
</gene>
<dbReference type="CDD" id="cd06606">
    <property type="entry name" value="STKc_MAPKKK"/>
    <property type="match status" value="1"/>
</dbReference>
<evidence type="ECO:0000256" key="4">
    <source>
        <dbReference type="ARBA" id="ARBA00022840"/>
    </source>
</evidence>
<dbReference type="PANTHER" id="PTHR48011">
    <property type="entry name" value="CCR4-NOT TRANSCRIPTIONAL COMPLEX SUBUNIT CAF120-RELATED"/>
    <property type="match status" value="1"/>
</dbReference>
<keyword evidence="3" id="KW-0418">Kinase</keyword>
<dbReference type="PROSITE" id="PS00108">
    <property type="entry name" value="PROTEIN_KINASE_ST"/>
    <property type="match status" value="1"/>
</dbReference>
<evidence type="ECO:0000259" key="7">
    <source>
        <dbReference type="PROSITE" id="PS50011"/>
    </source>
</evidence>
<dbReference type="PROSITE" id="PS50011">
    <property type="entry name" value="PROTEIN_KINASE_DOM"/>
    <property type="match status" value="1"/>
</dbReference>
<dbReference type="OrthoDB" id="275301at2759"/>
<dbReference type="InterPro" id="IPR017441">
    <property type="entry name" value="Protein_kinase_ATP_BS"/>
</dbReference>
<proteinExistence type="inferred from homology"/>
<keyword evidence="1" id="KW-0808">Transferase</keyword>
<evidence type="ECO:0000256" key="6">
    <source>
        <dbReference type="RuleBase" id="RU000304"/>
    </source>
</evidence>
<keyword evidence="6" id="KW-0723">Serine/threonine-protein kinase</keyword>
<name>A0A9Q0CUN1_9POAL</name>
<dbReference type="InterPro" id="IPR011009">
    <property type="entry name" value="Kinase-like_dom_sf"/>
</dbReference>
<dbReference type="PROSITE" id="PS00107">
    <property type="entry name" value="PROTEIN_KINASE_ATP"/>
    <property type="match status" value="1"/>
</dbReference>
<dbReference type="InterPro" id="IPR000719">
    <property type="entry name" value="Prot_kinase_dom"/>
</dbReference>
<dbReference type="Pfam" id="PF00069">
    <property type="entry name" value="Pkinase"/>
    <property type="match status" value="1"/>
</dbReference>
<comment type="similarity">
    <text evidence="6">Belongs to the protein kinase superfamily.</text>
</comment>
<evidence type="ECO:0000313" key="8">
    <source>
        <dbReference type="EMBL" id="KAJ1700308.1"/>
    </source>
</evidence>
<evidence type="ECO:0000256" key="2">
    <source>
        <dbReference type="ARBA" id="ARBA00022741"/>
    </source>
</evidence>
<evidence type="ECO:0000256" key="5">
    <source>
        <dbReference type="PROSITE-ProRule" id="PRU10141"/>
    </source>
</evidence>
<dbReference type="SMART" id="SM00220">
    <property type="entry name" value="S_TKc"/>
    <property type="match status" value="1"/>
</dbReference>
<dbReference type="SUPFAM" id="SSF56112">
    <property type="entry name" value="Protein kinase-like (PK-like)"/>
    <property type="match status" value="1"/>
</dbReference>
<evidence type="ECO:0000256" key="1">
    <source>
        <dbReference type="ARBA" id="ARBA00022679"/>
    </source>
</evidence>
<feature type="domain" description="Protein kinase" evidence="7">
    <location>
        <begin position="59"/>
        <end position="315"/>
    </location>
</feature>